<sequence length="124" mass="14460">PVYTELVKDFWPRCEIFTQEDADREYENKVAEDPENNRGKSRTDLGLREFTETEIRAGCTGYEVTITQTTITELLRIPNRGIFRTFTPSSRRSSDFVERIAKRCYINEDAEPTNKVSDMKPTQK</sequence>
<keyword evidence="3" id="KW-1185">Reference proteome</keyword>
<feature type="non-terminal residue" evidence="2">
    <location>
        <position position="1"/>
    </location>
</feature>
<comment type="caution">
    <text evidence="2">The sequence shown here is derived from an EMBL/GenBank/DDBJ whole genome shotgun (WGS) entry which is preliminary data.</text>
</comment>
<evidence type="ECO:0000256" key="1">
    <source>
        <dbReference type="SAM" id="MobiDB-lite"/>
    </source>
</evidence>
<dbReference type="Proteomes" id="UP000265520">
    <property type="component" value="Unassembled WGS sequence"/>
</dbReference>
<dbReference type="EMBL" id="LXQA010142988">
    <property type="protein sequence ID" value="MCI24691.1"/>
    <property type="molecule type" value="Genomic_DNA"/>
</dbReference>
<accession>A0A392QJY1</accession>
<protein>
    <submittedName>
        <fullName evidence="2">Uncharacterized protein</fullName>
    </submittedName>
</protein>
<feature type="non-terminal residue" evidence="2">
    <location>
        <position position="124"/>
    </location>
</feature>
<proteinExistence type="predicted"/>
<feature type="region of interest" description="Disordered" evidence="1">
    <location>
        <begin position="25"/>
        <end position="45"/>
    </location>
</feature>
<name>A0A392QJY1_9FABA</name>
<dbReference type="AlphaFoldDB" id="A0A392QJY1"/>
<evidence type="ECO:0000313" key="3">
    <source>
        <dbReference type="Proteomes" id="UP000265520"/>
    </source>
</evidence>
<evidence type="ECO:0000313" key="2">
    <source>
        <dbReference type="EMBL" id="MCI24691.1"/>
    </source>
</evidence>
<reference evidence="2 3" key="1">
    <citation type="journal article" date="2018" name="Front. Plant Sci.">
        <title>Red Clover (Trifolium pratense) and Zigzag Clover (T. medium) - A Picture of Genomic Similarities and Differences.</title>
        <authorList>
            <person name="Dluhosova J."/>
            <person name="Istvanek J."/>
            <person name="Nedelnik J."/>
            <person name="Repkova J."/>
        </authorList>
    </citation>
    <scope>NUCLEOTIDE SEQUENCE [LARGE SCALE GENOMIC DNA]</scope>
    <source>
        <strain evidence="3">cv. 10/8</strain>
        <tissue evidence="2">Leaf</tissue>
    </source>
</reference>
<organism evidence="2 3">
    <name type="scientific">Trifolium medium</name>
    <dbReference type="NCBI Taxonomy" id="97028"/>
    <lineage>
        <taxon>Eukaryota</taxon>
        <taxon>Viridiplantae</taxon>
        <taxon>Streptophyta</taxon>
        <taxon>Embryophyta</taxon>
        <taxon>Tracheophyta</taxon>
        <taxon>Spermatophyta</taxon>
        <taxon>Magnoliopsida</taxon>
        <taxon>eudicotyledons</taxon>
        <taxon>Gunneridae</taxon>
        <taxon>Pentapetalae</taxon>
        <taxon>rosids</taxon>
        <taxon>fabids</taxon>
        <taxon>Fabales</taxon>
        <taxon>Fabaceae</taxon>
        <taxon>Papilionoideae</taxon>
        <taxon>50 kb inversion clade</taxon>
        <taxon>NPAAA clade</taxon>
        <taxon>Hologalegina</taxon>
        <taxon>IRL clade</taxon>
        <taxon>Trifolieae</taxon>
        <taxon>Trifolium</taxon>
    </lineage>
</organism>